<accession>A0AAU9L374</accession>
<sequence length="127" mass="14208">MTTLSPDTYRLVLSENQKLKYLATSSKNVEEDSSLLPIHQPLEYGHTLVMAVSPSEIIMALKRRSTSEAFVCTLQGIVFEDAKRQYHSKLTKLVASNANPLGTQSNVLLAKKALRYRKAMEGRRIVA</sequence>
<gene>
    <name evidence="1" type="ORF">PBS003_LOCUS6521</name>
</gene>
<evidence type="ECO:0000313" key="2">
    <source>
        <dbReference type="Proteomes" id="UP001160483"/>
    </source>
</evidence>
<organism evidence="1 2">
    <name type="scientific">Peronospora belbahrii</name>
    <dbReference type="NCBI Taxonomy" id="622444"/>
    <lineage>
        <taxon>Eukaryota</taxon>
        <taxon>Sar</taxon>
        <taxon>Stramenopiles</taxon>
        <taxon>Oomycota</taxon>
        <taxon>Peronosporomycetes</taxon>
        <taxon>Peronosporales</taxon>
        <taxon>Peronosporaceae</taxon>
        <taxon>Peronospora</taxon>
    </lineage>
</organism>
<protein>
    <submittedName>
        <fullName evidence="1">Uncharacterized protein</fullName>
    </submittedName>
</protein>
<reference evidence="1" key="1">
    <citation type="submission" date="2021-11" db="EMBL/GenBank/DDBJ databases">
        <authorList>
            <person name="Islam A."/>
            <person name="Islam S."/>
            <person name="Flora M.S."/>
            <person name="Rahman M."/>
            <person name="Ziaur R.M."/>
            <person name="Epstein J.H."/>
            <person name="Hassan M."/>
            <person name="Klassen M."/>
            <person name="Woodard K."/>
            <person name="Webb A."/>
            <person name="Webby R.J."/>
            <person name="El Zowalaty M.E."/>
        </authorList>
    </citation>
    <scope>NUCLEOTIDE SEQUENCE</scope>
    <source>
        <strain evidence="1">Pbs3</strain>
    </source>
</reference>
<name>A0AAU9L374_9STRA</name>
<comment type="caution">
    <text evidence="1">The sequence shown here is derived from an EMBL/GenBank/DDBJ whole genome shotgun (WGS) entry which is preliminary data.</text>
</comment>
<dbReference type="EMBL" id="CAKKTJ010000321">
    <property type="protein sequence ID" value="CAH0479890.1"/>
    <property type="molecule type" value="Genomic_DNA"/>
</dbReference>
<dbReference type="AlphaFoldDB" id="A0AAU9L374"/>
<dbReference type="Proteomes" id="UP001160483">
    <property type="component" value="Unassembled WGS sequence"/>
</dbReference>
<evidence type="ECO:0000313" key="1">
    <source>
        <dbReference type="EMBL" id="CAH0479890.1"/>
    </source>
</evidence>
<proteinExistence type="predicted"/>